<dbReference type="RefSeq" id="WP_065409395.1">
    <property type="nucleotide sequence ID" value="NZ_MAYT01000001.1"/>
</dbReference>
<reference evidence="8" key="1">
    <citation type="submission" date="2016-05" db="EMBL/GenBank/DDBJ databases">
        <authorList>
            <person name="Liu B."/>
            <person name="Wang J."/>
            <person name="Zhu Y."/>
            <person name="Liu G."/>
            <person name="Chen Q."/>
            <person name="Chen Z."/>
            <person name="Lan J."/>
            <person name="Che J."/>
            <person name="Ge C."/>
            <person name="Shi H."/>
            <person name="Pan Z."/>
            <person name="Liu X."/>
        </authorList>
    </citation>
    <scope>NUCLEOTIDE SEQUENCE [LARGE SCALE GENOMIC DNA]</scope>
    <source>
        <strain evidence="8">FJAT-27215</strain>
    </source>
</reference>
<dbReference type="EMBL" id="MAYT01000001">
    <property type="protein sequence ID" value="OCA92939.1"/>
    <property type="molecule type" value="Genomic_DNA"/>
</dbReference>
<dbReference type="Proteomes" id="UP000092578">
    <property type="component" value="Unassembled WGS sequence"/>
</dbReference>
<feature type="signal peptide" evidence="5">
    <location>
        <begin position="1"/>
        <end position="30"/>
    </location>
</feature>
<dbReference type="PROSITE" id="PS01123">
    <property type="entry name" value="TNASE_1"/>
    <property type="match status" value="1"/>
</dbReference>
<dbReference type="GO" id="GO:0004519">
    <property type="term" value="F:endonuclease activity"/>
    <property type="evidence" value="ECO:0007669"/>
    <property type="project" value="UniProtKB-KW"/>
</dbReference>
<evidence type="ECO:0000256" key="2">
    <source>
        <dbReference type="ARBA" id="ARBA00022759"/>
    </source>
</evidence>
<keyword evidence="1" id="KW-0540">Nuclease</keyword>
<accession>A0A1B9BA14</accession>
<dbReference type="GO" id="GO:0003676">
    <property type="term" value="F:nucleic acid binding"/>
    <property type="evidence" value="ECO:0007669"/>
    <property type="project" value="InterPro"/>
</dbReference>
<sequence length="261" mass="28663">MSRKKLTLLKPLAAAVLSLSLLGSSFTPFARDLIQEKNHAEAAVPQTAITSKVNEVVDGDTIKITYKGRKETVRLILVDTPETKDPNRCVQLYGPEASDFTKKSLLGKEVKVEIGIQSRDKYGRILAYIYLGDKMFNKTLLEKGLARIAIYPPNTQYLEELQAAEATAKQKKLGIWSNANATNGGCAPKTTAPVKPKPAPTKPAPSAPKPKPVPTPKPAPKKESFKNCTELRKKYPKGVAKGHPAYDSKHDRDKDGWACER</sequence>
<feature type="chain" id="PRO_5008622556" description="TNase-like domain-containing protein" evidence="5">
    <location>
        <begin position="31"/>
        <end position="261"/>
    </location>
</feature>
<name>A0A1B9BA14_9BACI</name>
<dbReference type="Pfam" id="PF00565">
    <property type="entry name" value="SNase"/>
    <property type="match status" value="1"/>
</dbReference>
<organism evidence="7 8">
    <name type="scientific">Pseudobacillus wudalianchiensis</name>
    <dbReference type="NCBI Taxonomy" id="1743143"/>
    <lineage>
        <taxon>Bacteria</taxon>
        <taxon>Bacillati</taxon>
        <taxon>Bacillota</taxon>
        <taxon>Bacilli</taxon>
        <taxon>Bacillales</taxon>
        <taxon>Bacillaceae</taxon>
        <taxon>Pseudobacillus</taxon>
    </lineage>
</organism>
<dbReference type="AlphaFoldDB" id="A0A1B9BA14"/>
<keyword evidence="3" id="KW-0378">Hydrolase</keyword>
<dbReference type="CDD" id="cd00175">
    <property type="entry name" value="SNc"/>
    <property type="match status" value="1"/>
</dbReference>
<keyword evidence="2" id="KW-0255">Endonuclease</keyword>
<evidence type="ECO:0000313" key="8">
    <source>
        <dbReference type="Proteomes" id="UP000092578"/>
    </source>
</evidence>
<comment type="caution">
    <text evidence="7">The sequence shown here is derived from an EMBL/GenBank/DDBJ whole genome shotgun (WGS) entry which is preliminary data.</text>
</comment>
<feature type="compositionally biased region" description="Basic and acidic residues" evidence="4">
    <location>
        <begin position="244"/>
        <end position="261"/>
    </location>
</feature>
<dbReference type="SMART" id="SM00894">
    <property type="entry name" value="Excalibur"/>
    <property type="match status" value="1"/>
</dbReference>
<keyword evidence="5" id="KW-0732">Signal</keyword>
<dbReference type="InterPro" id="IPR002071">
    <property type="entry name" value="Thermonucl_AS"/>
</dbReference>
<dbReference type="InterPro" id="IPR016071">
    <property type="entry name" value="Staphylococal_nuclease_OB-fold"/>
</dbReference>
<dbReference type="Pfam" id="PF05901">
    <property type="entry name" value="Excalibur"/>
    <property type="match status" value="1"/>
</dbReference>
<dbReference type="InterPro" id="IPR008613">
    <property type="entry name" value="Excalibur_Ca-bd_domain"/>
</dbReference>
<dbReference type="SMART" id="SM00318">
    <property type="entry name" value="SNc"/>
    <property type="match status" value="1"/>
</dbReference>
<dbReference type="PROSITE" id="PS01284">
    <property type="entry name" value="TNASE_2"/>
    <property type="match status" value="1"/>
</dbReference>
<feature type="region of interest" description="Disordered" evidence="4">
    <location>
        <begin position="179"/>
        <end position="261"/>
    </location>
</feature>
<dbReference type="SUPFAM" id="SSF50199">
    <property type="entry name" value="Staphylococcal nuclease"/>
    <property type="match status" value="1"/>
</dbReference>
<dbReference type="PANTHER" id="PTHR12302">
    <property type="entry name" value="EBNA2 BINDING PROTEIN P100"/>
    <property type="match status" value="1"/>
</dbReference>
<feature type="compositionally biased region" description="Pro residues" evidence="4">
    <location>
        <begin position="195"/>
        <end position="218"/>
    </location>
</feature>
<evidence type="ECO:0000256" key="3">
    <source>
        <dbReference type="ARBA" id="ARBA00022801"/>
    </source>
</evidence>
<dbReference type="GO" id="GO:0016787">
    <property type="term" value="F:hydrolase activity"/>
    <property type="evidence" value="ECO:0007669"/>
    <property type="project" value="UniProtKB-KW"/>
</dbReference>
<evidence type="ECO:0000313" key="7">
    <source>
        <dbReference type="EMBL" id="OCA92939.1"/>
    </source>
</evidence>
<dbReference type="InterPro" id="IPR035437">
    <property type="entry name" value="SNase_OB-fold_sf"/>
</dbReference>
<proteinExistence type="predicted"/>
<protein>
    <recommendedName>
        <fullName evidence="6">TNase-like domain-containing protein</fullName>
    </recommendedName>
</protein>
<dbReference type="PROSITE" id="PS50830">
    <property type="entry name" value="TNASE_3"/>
    <property type="match status" value="1"/>
</dbReference>
<evidence type="ECO:0000256" key="4">
    <source>
        <dbReference type="SAM" id="MobiDB-lite"/>
    </source>
</evidence>
<evidence type="ECO:0000259" key="6">
    <source>
        <dbReference type="PROSITE" id="PS50830"/>
    </source>
</evidence>
<keyword evidence="8" id="KW-1185">Reference proteome</keyword>
<dbReference type="Gene3D" id="2.40.50.90">
    <property type="match status" value="1"/>
</dbReference>
<dbReference type="PANTHER" id="PTHR12302:SF3">
    <property type="entry name" value="SERINE_THREONINE-PROTEIN KINASE 31"/>
    <property type="match status" value="1"/>
</dbReference>
<feature type="compositionally biased region" description="Basic and acidic residues" evidence="4">
    <location>
        <begin position="220"/>
        <end position="233"/>
    </location>
</feature>
<evidence type="ECO:0000256" key="1">
    <source>
        <dbReference type="ARBA" id="ARBA00022722"/>
    </source>
</evidence>
<feature type="domain" description="TNase-like" evidence="6">
    <location>
        <begin position="47"/>
        <end position="178"/>
    </location>
</feature>
<evidence type="ECO:0000256" key="5">
    <source>
        <dbReference type="SAM" id="SignalP"/>
    </source>
</evidence>
<gene>
    <name evidence="7" type="ORF">A8F95_04450</name>
</gene>